<proteinExistence type="predicted"/>
<organism evidence="1 2">
    <name type="scientific">Araneus ventricosus</name>
    <name type="common">Orbweaver spider</name>
    <name type="synonym">Epeira ventricosa</name>
    <dbReference type="NCBI Taxonomy" id="182803"/>
    <lineage>
        <taxon>Eukaryota</taxon>
        <taxon>Metazoa</taxon>
        <taxon>Ecdysozoa</taxon>
        <taxon>Arthropoda</taxon>
        <taxon>Chelicerata</taxon>
        <taxon>Arachnida</taxon>
        <taxon>Araneae</taxon>
        <taxon>Araneomorphae</taxon>
        <taxon>Entelegynae</taxon>
        <taxon>Araneoidea</taxon>
        <taxon>Araneidae</taxon>
        <taxon>Araneus</taxon>
    </lineage>
</organism>
<dbReference type="OrthoDB" id="6433544at2759"/>
<dbReference type="Proteomes" id="UP000499080">
    <property type="component" value="Unassembled WGS sequence"/>
</dbReference>
<gene>
    <name evidence="1" type="ORF">AVEN_33022_1</name>
</gene>
<protein>
    <submittedName>
        <fullName evidence="1">Uncharacterized protein</fullName>
    </submittedName>
</protein>
<name>A0A4Y2N7W8_ARAVE</name>
<accession>A0A4Y2N7W8</accession>
<reference evidence="1 2" key="1">
    <citation type="journal article" date="2019" name="Sci. Rep.">
        <title>Orb-weaving spider Araneus ventricosus genome elucidates the spidroin gene catalogue.</title>
        <authorList>
            <person name="Kono N."/>
            <person name="Nakamura H."/>
            <person name="Ohtoshi R."/>
            <person name="Moran D.A.P."/>
            <person name="Shinohara A."/>
            <person name="Yoshida Y."/>
            <person name="Fujiwara M."/>
            <person name="Mori M."/>
            <person name="Tomita M."/>
            <person name="Arakawa K."/>
        </authorList>
    </citation>
    <scope>NUCLEOTIDE SEQUENCE [LARGE SCALE GENOMIC DNA]</scope>
</reference>
<evidence type="ECO:0000313" key="1">
    <source>
        <dbReference type="EMBL" id="GBN35528.1"/>
    </source>
</evidence>
<dbReference type="EMBL" id="BGPR01008708">
    <property type="protein sequence ID" value="GBN35528.1"/>
    <property type="molecule type" value="Genomic_DNA"/>
</dbReference>
<comment type="caution">
    <text evidence="1">The sequence shown here is derived from an EMBL/GenBank/DDBJ whole genome shotgun (WGS) entry which is preliminary data.</text>
</comment>
<evidence type="ECO:0000313" key="2">
    <source>
        <dbReference type="Proteomes" id="UP000499080"/>
    </source>
</evidence>
<keyword evidence="2" id="KW-1185">Reference proteome</keyword>
<dbReference type="AlphaFoldDB" id="A0A4Y2N7W8"/>
<sequence>MARKLTKKYVNILPILGPRGLVFSSAEKVDVFWDALEESFQENTEPYDDNFIENVESEIEDYFNENNVPSSAPLTSPAEIMTIIAKLNIRKASGPD</sequence>